<evidence type="ECO:0000256" key="3">
    <source>
        <dbReference type="ARBA" id="ARBA00022553"/>
    </source>
</evidence>
<dbReference type="SMART" id="SM00448">
    <property type="entry name" value="REC"/>
    <property type="match status" value="1"/>
</dbReference>
<dbReference type="SMART" id="SM00388">
    <property type="entry name" value="HisKA"/>
    <property type="match status" value="1"/>
</dbReference>
<dbReference type="PANTHER" id="PTHR43547">
    <property type="entry name" value="TWO-COMPONENT HISTIDINE KINASE"/>
    <property type="match status" value="1"/>
</dbReference>
<evidence type="ECO:0000256" key="1">
    <source>
        <dbReference type="ARBA" id="ARBA00000085"/>
    </source>
</evidence>
<name>A0A975TA94_9NOST</name>
<dbReference type="InterPro" id="IPR036890">
    <property type="entry name" value="HATPase_C_sf"/>
</dbReference>
<organism evidence="9 10">
    <name type="scientific">Richelia sinica FACHB-800</name>
    <dbReference type="NCBI Taxonomy" id="1357546"/>
    <lineage>
        <taxon>Bacteria</taxon>
        <taxon>Bacillati</taxon>
        <taxon>Cyanobacteriota</taxon>
        <taxon>Cyanophyceae</taxon>
        <taxon>Nostocales</taxon>
        <taxon>Nostocaceae</taxon>
        <taxon>Richelia</taxon>
    </lineage>
</organism>
<dbReference type="Pfam" id="PF02518">
    <property type="entry name" value="HATPase_c"/>
    <property type="match status" value="1"/>
</dbReference>
<dbReference type="CDD" id="cd17574">
    <property type="entry name" value="REC_OmpR"/>
    <property type="match status" value="1"/>
</dbReference>
<evidence type="ECO:0000259" key="8">
    <source>
        <dbReference type="PROSITE" id="PS50110"/>
    </source>
</evidence>
<dbReference type="PROSITE" id="PS50110">
    <property type="entry name" value="RESPONSE_REGULATORY"/>
    <property type="match status" value="1"/>
</dbReference>
<dbReference type="PROSITE" id="PS50109">
    <property type="entry name" value="HIS_KIN"/>
    <property type="match status" value="1"/>
</dbReference>
<dbReference type="AlphaFoldDB" id="A0A975TA94"/>
<dbReference type="InterPro" id="IPR003661">
    <property type="entry name" value="HisK_dim/P_dom"/>
</dbReference>
<dbReference type="SUPFAM" id="SSF47384">
    <property type="entry name" value="Homodimeric domain of signal transducing histidine kinase"/>
    <property type="match status" value="1"/>
</dbReference>
<dbReference type="InterPro" id="IPR005467">
    <property type="entry name" value="His_kinase_dom"/>
</dbReference>
<dbReference type="KEGG" id="rsin:B6N60_03793"/>
<dbReference type="CDD" id="cd00082">
    <property type="entry name" value="HisKA"/>
    <property type="match status" value="1"/>
</dbReference>
<dbReference type="RefSeq" id="WP_190602539.1">
    <property type="nucleotide sequence ID" value="NZ_CP021056.1"/>
</dbReference>
<dbReference type="SUPFAM" id="SSF55874">
    <property type="entry name" value="ATPase domain of HSP90 chaperone/DNA topoisomerase II/histidine kinase"/>
    <property type="match status" value="1"/>
</dbReference>
<keyword evidence="5" id="KW-0902">Two-component regulatory system</keyword>
<dbReference type="Gene3D" id="3.40.50.2300">
    <property type="match status" value="1"/>
</dbReference>
<dbReference type="Pfam" id="PF00072">
    <property type="entry name" value="Response_reg"/>
    <property type="match status" value="1"/>
</dbReference>
<dbReference type="GO" id="GO:0000155">
    <property type="term" value="F:phosphorelay sensor kinase activity"/>
    <property type="evidence" value="ECO:0007669"/>
    <property type="project" value="InterPro"/>
</dbReference>
<dbReference type="InterPro" id="IPR011006">
    <property type="entry name" value="CheY-like_superfamily"/>
</dbReference>
<evidence type="ECO:0000256" key="6">
    <source>
        <dbReference type="PROSITE-ProRule" id="PRU00169"/>
    </source>
</evidence>
<dbReference type="SUPFAM" id="SSF52172">
    <property type="entry name" value="CheY-like"/>
    <property type="match status" value="1"/>
</dbReference>
<dbReference type="Gene3D" id="1.10.287.130">
    <property type="match status" value="1"/>
</dbReference>
<reference evidence="9" key="1">
    <citation type="submission" date="2017-04" db="EMBL/GenBank/DDBJ databases">
        <title>Genome deletions in a multicellular cyanobacterial endosymbiont for morphological adaptation in marine diatoms.</title>
        <authorList>
            <person name="Wang Y."/>
            <person name="Gao H."/>
            <person name="Li R."/>
            <person name="Xu X."/>
        </authorList>
    </citation>
    <scope>NUCLEOTIDE SEQUENCE</scope>
    <source>
        <strain evidence="9">FACHB 800</strain>
    </source>
</reference>
<dbReference type="EMBL" id="CP021056">
    <property type="protein sequence ID" value="QXE25083.1"/>
    <property type="molecule type" value="Genomic_DNA"/>
</dbReference>
<dbReference type="InterPro" id="IPR001789">
    <property type="entry name" value="Sig_transdc_resp-reg_receiver"/>
</dbReference>
<dbReference type="SMART" id="SM00387">
    <property type="entry name" value="HATPase_c"/>
    <property type="match status" value="1"/>
</dbReference>
<comment type="catalytic activity">
    <reaction evidence="1">
        <text>ATP + protein L-histidine = ADP + protein N-phospho-L-histidine.</text>
        <dbReference type="EC" id="2.7.13.3"/>
    </reaction>
</comment>
<keyword evidence="4" id="KW-0808">Transferase</keyword>
<protein>
    <recommendedName>
        <fullName evidence="2">histidine kinase</fullName>
        <ecNumber evidence="2">2.7.13.3</ecNumber>
    </recommendedName>
</protein>
<dbReference type="InterPro" id="IPR036097">
    <property type="entry name" value="HisK_dim/P_sf"/>
</dbReference>
<dbReference type="PANTHER" id="PTHR43547:SF2">
    <property type="entry name" value="HYBRID SIGNAL TRANSDUCTION HISTIDINE KINASE C"/>
    <property type="match status" value="1"/>
</dbReference>
<dbReference type="Gene3D" id="3.30.565.10">
    <property type="entry name" value="Histidine kinase-like ATPase, C-terminal domain"/>
    <property type="match status" value="1"/>
</dbReference>
<dbReference type="Pfam" id="PF00512">
    <property type="entry name" value="HisKA"/>
    <property type="match status" value="1"/>
</dbReference>
<keyword evidence="10" id="KW-1185">Reference proteome</keyword>
<evidence type="ECO:0000259" key="7">
    <source>
        <dbReference type="PROSITE" id="PS50109"/>
    </source>
</evidence>
<evidence type="ECO:0000313" key="9">
    <source>
        <dbReference type="EMBL" id="QXE25083.1"/>
    </source>
</evidence>
<dbReference type="EC" id="2.7.13.3" evidence="2"/>
<dbReference type="InterPro" id="IPR004358">
    <property type="entry name" value="Sig_transdc_His_kin-like_C"/>
</dbReference>
<feature type="domain" description="Histidine kinase" evidence="7">
    <location>
        <begin position="143"/>
        <end position="365"/>
    </location>
</feature>
<dbReference type="Proteomes" id="UP000683511">
    <property type="component" value="Chromosome"/>
</dbReference>
<feature type="modified residue" description="4-aspartylphosphate" evidence="6">
    <location>
        <position position="52"/>
    </location>
</feature>
<dbReference type="PRINTS" id="PR00344">
    <property type="entry name" value="BCTRLSENSOR"/>
</dbReference>
<keyword evidence="3 6" id="KW-0597">Phosphoprotein</keyword>
<evidence type="ECO:0000256" key="5">
    <source>
        <dbReference type="ARBA" id="ARBA00023012"/>
    </source>
</evidence>
<proteinExistence type="predicted"/>
<feature type="domain" description="Response regulatory" evidence="8">
    <location>
        <begin position="3"/>
        <end position="119"/>
    </location>
</feature>
<dbReference type="InterPro" id="IPR003594">
    <property type="entry name" value="HATPase_dom"/>
</dbReference>
<evidence type="ECO:0000256" key="4">
    <source>
        <dbReference type="ARBA" id="ARBA00022777"/>
    </source>
</evidence>
<evidence type="ECO:0000313" key="10">
    <source>
        <dbReference type="Proteomes" id="UP000683511"/>
    </source>
</evidence>
<sequence>MNKILLIENEEDIREILREILTYEQFEVIEADNGLLGVNLALETIPDLIICDIMMSGLDGYEVLQKIRDNSATSTISFIFLTAKLNKINQRRGMELGADDYLTKPFTKDEVLGAVTAQLAKKNILKRKSLEKIDELRLNIAYALPHELHTPLNVIINSSKFLTNYYPTIDQEQSIELLKIIHTSGERLYRITKNFLLYAELELTLANPERIAQIRSKQEYCYTQCHLKELCLKLAQQAERVEDLYLDISEVIVFIPDTKFYKIIEELLDNAFKFSRSGTPIRVTSKFLDNYLHLSIVDYGRGMTAEQIANIAAYNQFERKLYEQQGSGLGLTIAKRLVELYGGQFNIQSVVGQQTTVNVYLPGRNEKLHQELN</sequence>
<gene>
    <name evidence="9" type="ORF">B6N60_03793</name>
</gene>
<accession>A0A975TA94</accession>
<keyword evidence="4" id="KW-0418">Kinase</keyword>
<evidence type="ECO:0000256" key="2">
    <source>
        <dbReference type="ARBA" id="ARBA00012438"/>
    </source>
</evidence>